<dbReference type="AlphaFoldDB" id="A0A7D5ETI3"/>
<accession>A0A7D5ETI3</accession>
<reference evidence="5 6" key="1">
    <citation type="submission" date="2020-06" db="EMBL/GenBank/DDBJ databases">
        <authorList>
            <person name="Jo H."/>
        </authorList>
    </citation>
    <scope>NUCLEOTIDE SEQUENCE [LARGE SCALE GENOMIC DNA]</scope>
    <source>
        <strain evidence="5 6">I46</strain>
    </source>
</reference>
<evidence type="ECO:0000313" key="6">
    <source>
        <dbReference type="Proteomes" id="UP000509638"/>
    </source>
</evidence>
<dbReference type="GO" id="GO:0003700">
    <property type="term" value="F:DNA-binding transcription factor activity"/>
    <property type="evidence" value="ECO:0007669"/>
    <property type="project" value="TreeGrafter"/>
</dbReference>
<keyword evidence="2 5" id="KW-0238">DNA-binding</keyword>
<dbReference type="PANTHER" id="PTHR30146">
    <property type="entry name" value="LACI-RELATED TRANSCRIPTIONAL REPRESSOR"/>
    <property type="match status" value="1"/>
</dbReference>
<protein>
    <submittedName>
        <fullName evidence="5">LacI family DNA-binding transcriptional regulator</fullName>
    </submittedName>
</protein>
<evidence type="ECO:0000259" key="4">
    <source>
        <dbReference type="PROSITE" id="PS50932"/>
    </source>
</evidence>
<dbReference type="Pfam" id="PF00356">
    <property type="entry name" value="LacI"/>
    <property type="match status" value="1"/>
</dbReference>
<proteinExistence type="predicted"/>
<dbReference type="SMART" id="SM00354">
    <property type="entry name" value="HTH_LACI"/>
    <property type="match status" value="1"/>
</dbReference>
<dbReference type="SUPFAM" id="SSF47413">
    <property type="entry name" value="lambda repressor-like DNA-binding domains"/>
    <property type="match status" value="1"/>
</dbReference>
<dbReference type="InterPro" id="IPR010982">
    <property type="entry name" value="Lambda_DNA-bd_dom_sf"/>
</dbReference>
<organism evidence="5 6">
    <name type="scientific">Microbacterium oleivorans</name>
    <dbReference type="NCBI Taxonomy" id="273677"/>
    <lineage>
        <taxon>Bacteria</taxon>
        <taxon>Bacillati</taxon>
        <taxon>Actinomycetota</taxon>
        <taxon>Actinomycetes</taxon>
        <taxon>Micrococcales</taxon>
        <taxon>Microbacteriaceae</taxon>
        <taxon>Microbacterium</taxon>
    </lineage>
</organism>
<sequence>MAEVSIDDVAEAAGVHRSTVSRAFSRPDAVRTATREHVLQVAARLGYSMNPLAQALRRGSSNLVPLIVPDITNPFFAELARATTAAAEARGYQLLLCITGGDTGQTAGYLSSMRSMFSPFGVVAPSTRVDLEALREHTFQNRIVVIDRVEDDPSVPTVTVDSTHGIDLAFDHLLTLGHTRIAYAPGIIGTHTAQDRWDAYHRAAGRHGVAPVVLEAAADADLAPGIVDHWLREPDRPTAMIASNDAIAFAVISELGARGFTVPGDLSVVGFDGLDSGAHFNPRLTSVRQPVTELGQLAIELGESLIAEGPPEHVVLKPTLLIRSSTQRLHR</sequence>
<dbReference type="InterPro" id="IPR046335">
    <property type="entry name" value="LacI/GalR-like_sensor"/>
</dbReference>
<dbReference type="PANTHER" id="PTHR30146:SF138">
    <property type="entry name" value="TRANSCRIPTIONAL REGULATORY PROTEIN"/>
    <property type="match status" value="1"/>
</dbReference>
<evidence type="ECO:0000256" key="2">
    <source>
        <dbReference type="ARBA" id="ARBA00023125"/>
    </source>
</evidence>
<keyword evidence="3" id="KW-0804">Transcription</keyword>
<keyword evidence="1" id="KW-0805">Transcription regulation</keyword>
<name>A0A7D5ETI3_9MICO</name>
<dbReference type="Gene3D" id="1.10.260.40">
    <property type="entry name" value="lambda repressor-like DNA-binding domains"/>
    <property type="match status" value="1"/>
</dbReference>
<dbReference type="CDD" id="cd01392">
    <property type="entry name" value="HTH_LacI"/>
    <property type="match status" value="1"/>
</dbReference>
<gene>
    <name evidence="5" type="ORF">HW566_13990</name>
</gene>
<dbReference type="InterPro" id="IPR028082">
    <property type="entry name" value="Peripla_BP_I"/>
</dbReference>
<evidence type="ECO:0000256" key="3">
    <source>
        <dbReference type="ARBA" id="ARBA00023163"/>
    </source>
</evidence>
<dbReference type="EMBL" id="CP058316">
    <property type="protein sequence ID" value="QLD12785.1"/>
    <property type="molecule type" value="Genomic_DNA"/>
</dbReference>
<evidence type="ECO:0000256" key="1">
    <source>
        <dbReference type="ARBA" id="ARBA00023015"/>
    </source>
</evidence>
<dbReference type="Gene3D" id="3.40.50.2300">
    <property type="match status" value="2"/>
</dbReference>
<feature type="domain" description="HTH lacI-type" evidence="4">
    <location>
        <begin position="4"/>
        <end position="58"/>
    </location>
</feature>
<dbReference type="Pfam" id="PF13377">
    <property type="entry name" value="Peripla_BP_3"/>
    <property type="match status" value="1"/>
</dbReference>
<dbReference type="PROSITE" id="PS50932">
    <property type="entry name" value="HTH_LACI_2"/>
    <property type="match status" value="1"/>
</dbReference>
<dbReference type="GO" id="GO:0000976">
    <property type="term" value="F:transcription cis-regulatory region binding"/>
    <property type="evidence" value="ECO:0007669"/>
    <property type="project" value="TreeGrafter"/>
</dbReference>
<evidence type="ECO:0000313" key="5">
    <source>
        <dbReference type="EMBL" id="QLD12785.1"/>
    </source>
</evidence>
<dbReference type="SUPFAM" id="SSF53822">
    <property type="entry name" value="Periplasmic binding protein-like I"/>
    <property type="match status" value="1"/>
</dbReference>
<dbReference type="InterPro" id="IPR000843">
    <property type="entry name" value="HTH_LacI"/>
</dbReference>
<dbReference type="Proteomes" id="UP000509638">
    <property type="component" value="Chromosome"/>
</dbReference>
<dbReference type="RefSeq" id="WP_178013855.1">
    <property type="nucleotide sequence ID" value="NZ_CP058316.1"/>
</dbReference>